<protein>
    <submittedName>
        <fullName evidence="1">SFRICE_023204</fullName>
    </submittedName>
</protein>
<gene>
    <name evidence="1" type="ORF">SFRICE_023204</name>
</gene>
<accession>A0A2H1VY61</accession>
<sequence>MSKEFRQRGFRCELLRDLRQLARSHDKATQHWNFNKAAGTWSTWSSERRGWHRTRVARWLYLSPSSCQLLFLMEPPPRLSFSNSTGARVSCAAHGTPAPIISWLTEDGAPVSDIPGLRRRTLTEVHLKKISKSGYRRHHKGAQISEADVISHSVWQCAGPGRRL</sequence>
<organism evidence="1">
    <name type="scientific">Spodoptera frugiperda</name>
    <name type="common">Fall armyworm</name>
    <dbReference type="NCBI Taxonomy" id="7108"/>
    <lineage>
        <taxon>Eukaryota</taxon>
        <taxon>Metazoa</taxon>
        <taxon>Ecdysozoa</taxon>
        <taxon>Arthropoda</taxon>
        <taxon>Hexapoda</taxon>
        <taxon>Insecta</taxon>
        <taxon>Pterygota</taxon>
        <taxon>Neoptera</taxon>
        <taxon>Endopterygota</taxon>
        <taxon>Lepidoptera</taxon>
        <taxon>Glossata</taxon>
        <taxon>Ditrysia</taxon>
        <taxon>Noctuoidea</taxon>
        <taxon>Noctuidae</taxon>
        <taxon>Amphipyrinae</taxon>
        <taxon>Spodoptera</taxon>
    </lineage>
</organism>
<evidence type="ECO:0000313" key="1">
    <source>
        <dbReference type="EMBL" id="SOQ45780.1"/>
    </source>
</evidence>
<dbReference type="EMBL" id="ODYU01005173">
    <property type="protein sequence ID" value="SOQ45780.1"/>
    <property type="molecule type" value="Genomic_DNA"/>
</dbReference>
<dbReference type="Gene3D" id="2.60.40.10">
    <property type="entry name" value="Immunoglobulins"/>
    <property type="match status" value="1"/>
</dbReference>
<dbReference type="AlphaFoldDB" id="A0A2H1VY61"/>
<dbReference type="InterPro" id="IPR013783">
    <property type="entry name" value="Ig-like_fold"/>
</dbReference>
<reference evidence="1" key="1">
    <citation type="submission" date="2016-07" db="EMBL/GenBank/DDBJ databases">
        <authorList>
            <person name="Bretaudeau A."/>
        </authorList>
    </citation>
    <scope>NUCLEOTIDE SEQUENCE</scope>
    <source>
        <strain evidence="1">Rice</strain>
        <tissue evidence="1">Whole body</tissue>
    </source>
</reference>
<proteinExistence type="predicted"/>
<name>A0A2H1VY61_SPOFR</name>